<dbReference type="EMBL" id="CP107027">
    <property type="protein sequence ID" value="UYG93216.1"/>
    <property type="molecule type" value="Genomic_DNA"/>
</dbReference>
<dbReference type="RefSeq" id="WP_263599109.1">
    <property type="nucleotide sequence ID" value="NZ_CP107027.1"/>
</dbReference>
<dbReference type="Proteomes" id="UP001163104">
    <property type="component" value="Chromosome"/>
</dbReference>
<protein>
    <submittedName>
        <fullName evidence="1">Uncharacterized protein</fullName>
    </submittedName>
</protein>
<name>A0AA46SCY6_CYTFI</name>
<gene>
    <name evidence="1" type="ORF">OD459_13055</name>
</gene>
<evidence type="ECO:0000313" key="2">
    <source>
        <dbReference type="Proteomes" id="UP001163104"/>
    </source>
</evidence>
<accession>A0AA46SCY6</accession>
<sequence length="71" mass="8001">MKIKFDSKGLEKAIRKEAENAIRQGKANVSTTRNCPFCSEPLNVPLKDGSTIQCPNCHKEIEINLNVNWTK</sequence>
<organism evidence="1 2">
    <name type="scientific">Cytobacillus firmus</name>
    <name type="common">Bacillus firmus</name>
    <dbReference type="NCBI Taxonomy" id="1399"/>
    <lineage>
        <taxon>Bacteria</taxon>
        <taxon>Bacillati</taxon>
        <taxon>Bacillota</taxon>
        <taxon>Bacilli</taxon>
        <taxon>Bacillales</taxon>
        <taxon>Bacillaceae</taxon>
        <taxon>Cytobacillus</taxon>
    </lineage>
</organism>
<evidence type="ECO:0000313" key="1">
    <source>
        <dbReference type="EMBL" id="UYG93216.1"/>
    </source>
</evidence>
<reference evidence="1" key="1">
    <citation type="submission" date="2022-10" db="EMBL/GenBank/DDBJ databases">
        <title>Mechanism of multi-heavy metal repair in Cytobacillus Firmus M7.</title>
        <authorList>
            <person name="Li X."/>
            <person name="Yu C."/>
        </authorList>
    </citation>
    <scope>NUCLEOTIDE SEQUENCE</scope>
    <source>
        <strain evidence="1">M7</strain>
    </source>
</reference>
<dbReference type="AlphaFoldDB" id="A0AA46SCY6"/>
<proteinExistence type="predicted"/>